<accession>A0A7V2SVX9</accession>
<evidence type="ECO:0000259" key="1">
    <source>
        <dbReference type="Pfam" id="PF01048"/>
    </source>
</evidence>
<dbReference type="GO" id="GO:0009116">
    <property type="term" value="P:nucleoside metabolic process"/>
    <property type="evidence" value="ECO:0007669"/>
    <property type="project" value="InterPro"/>
</dbReference>
<dbReference type="GO" id="GO:0005829">
    <property type="term" value="C:cytosol"/>
    <property type="evidence" value="ECO:0007669"/>
    <property type="project" value="TreeGrafter"/>
</dbReference>
<proteinExistence type="predicted"/>
<organism evidence="2">
    <name type="scientific">Dissulfuribacter thermophilus</name>
    <dbReference type="NCBI Taxonomy" id="1156395"/>
    <lineage>
        <taxon>Bacteria</taxon>
        <taxon>Pseudomonadati</taxon>
        <taxon>Thermodesulfobacteriota</taxon>
        <taxon>Dissulfuribacteria</taxon>
        <taxon>Dissulfuribacterales</taxon>
        <taxon>Dissulfuribacteraceae</taxon>
        <taxon>Dissulfuribacter</taxon>
    </lineage>
</organism>
<dbReference type="Pfam" id="PF01048">
    <property type="entry name" value="PNP_UDP_1"/>
    <property type="match status" value="1"/>
</dbReference>
<dbReference type="Proteomes" id="UP000885797">
    <property type="component" value="Unassembled WGS sequence"/>
</dbReference>
<dbReference type="GO" id="GO:0008782">
    <property type="term" value="F:adenosylhomocysteine nucleosidase activity"/>
    <property type="evidence" value="ECO:0007669"/>
    <property type="project" value="TreeGrafter"/>
</dbReference>
<dbReference type="InterPro" id="IPR035994">
    <property type="entry name" value="Nucleoside_phosphorylase_sf"/>
</dbReference>
<protein>
    <recommendedName>
        <fullName evidence="1">Nucleoside phosphorylase domain-containing protein</fullName>
    </recommendedName>
</protein>
<dbReference type="PANTHER" id="PTHR46832">
    <property type="entry name" value="5'-METHYLTHIOADENOSINE/S-ADENOSYLHOMOCYSTEINE NUCLEOSIDASE"/>
    <property type="match status" value="1"/>
</dbReference>
<feature type="domain" description="Nucleoside phosphorylase" evidence="1">
    <location>
        <begin position="29"/>
        <end position="195"/>
    </location>
</feature>
<dbReference type="EMBL" id="DRND01000282">
    <property type="protein sequence ID" value="HFC46941.1"/>
    <property type="molecule type" value="Genomic_DNA"/>
</dbReference>
<reference evidence="2" key="1">
    <citation type="journal article" date="2020" name="mSystems">
        <title>Genome- and Community-Level Interaction Insights into Carbon Utilization and Element Cycling Functions of Hydrothermarchaeota in Hydrothermal Sediment.</title>
        <authorList>
            <person name="Zhou Z."/>
            <person name="Liu Y."/>
            <person name="Xu W."/>
            <person name="Pan J."/>
            <person name="Luo Z.H."/>
            <person name="Li M."/>
        </authorList>
    </citation>
    <scope>NUCLEOTIDE SEQUENCE [LARGE SCALE GENOMIC DNA]</scope>
    <source>
        <strain evidence="2">HyVt-503</strain>
    </source>
</reference>
<evidence type="ECO:0000313" key="2">
    <source>
        <dbReference type="EMBL" id="HFC46941.1"/>
    </source>
</evidence>
<gene>
    <name evidence="2" type="ORF">ENJ63_03580</name>
</gene>
<dbReference type="Gene3D" id="3.40.50.1580">
    <property type="entry name" value="Nucleoside phosphorylase domain"/>
    <property type="match status" value="1"/>
</dbReference>
<dbReference type="GO" id="GO:0008930">
    <property type="term" value="F:methylthioadenosine nucleosidase activity"/>
    <property type="evidence" value="ECO:0007669"/>
    <property type="project" value="TreeGrafter"/>
</dbReference>
<sequence length="213" mass="23554">MEGLLVIIPTETELARLESALPRGIDLMVPGIGPVNMAMRLMGWLMENPRPRLMMLLGTCGSYLKGDNTPFFQAREVVLAQSQSYGDLGRCRRSTIEEIKLKDGPTSKKMEAYPISELPFIANRISNSHPKIAPMTTLMCSSASFDRASLVRSRTGAMCEGMEGAPFFEIAHEFQIPFVEIRAVSNIAGASRESWDLDGALYSLKSFLKGLFK</sequence>
<dbReference type="SUPFAM" id="SSF53167">
    <property type="entry name" value="Purine and uridine phosphorylases"/>
    <property type="match status" value="1"/>
</dbReference>
<dbReference type="PANTHER" id="PTHR46832:SF2">
    <property type="entry name" value="FUTALOSINE HYDROLASE"/>
    <property type="match status" value="1"/>
</dbReference>
<dbReference type="GO" id="GO:0019284">
    <property type="term" value="P:L-methionine salvage from S-adenosylmethionine"/>
    <property type="evidence" value="ECO:0007669"/>
    <property type="project" value="TreeGrafter"/>
</dbReference>
<dbReference type="InterPro" id="IPR000845">
    <property type="entry name" value="Nucleoside_phosphorylase_d"/>
</dbReference>
<name>A0A7V2SVX9_9BACT</name>
<comment type="caution">
    <text evidence="2">The sequence shown here is derived from an EMBL/GenBank/DDBJ whole genome shotgun (WGS) entry which is preliminary data.</text>
</comment>
<dbReference type="AlphaFoldDB" id="A0A7V2SVX9"/>